<dbReference type="Proteomes" id="UP001240171">
    <property type="component" value="Unassembled WGS sequence"/>
</dbReference>
<sequence length="60" mass="6380">MDIAAMSMAMSQTQLAQQASIQVLNMAKEQAQSQGQGLVQLLQSSPSPHPNLGSRLDISI</sequence>
<organism evidence="2 3">
    <name type="scientific">Paenibacillus lacisoli</name>
    <dbReference type="NCBI Taxonomy" id="3064525"/>
    <lineage>
        <taxon>Bacteria</taxon>
        <taxon>Bacillati</taxon>
        <taxon>Bacillota</taxon>
        <taxon>Bacilli</taxon>
        <taxon>Bacillales</taxon>
        <taxon>Paenibacillaceae</taxon>
        <taxon>Paenibacillus</taxon>
    </lineage>
</organism>
<protein>
    <submittedName>
        <fullName evidence="2">YjfB family protein</fullName>
    </submittedName>
</protein>
<keyword evidence="3" id="KW-1185">Reference proteome</keyword>
<dbReference type="InterPro" id="IPR025906">
    <property type="entry name" value="YjfB_motility"/>
</dbReference>
<name>A0ABT9CCE7_9BACL</name>
<reference evidence="2 3" key="1">
    <citation type="submission" date="2023-07" db="EMBL/GenBank/DDBJ databases">
        <title>Paenibacillus sp. JX-17 nov. isolated from soil.</title>
        <authorList>
            <person name="Wan Y."/>
            <person name="Liu B."/>
        </authorList>
    </citation>
    <scope>NUCLEOTIDE SEQUENCE [LARGE SCALE GENOMIC DNA]</scope>
    <source>
        <strain evidence="2 3">JX-17</strain>
    </source>
</reference>
<evidence type="ECO:0000256" key="1">
    <source>
        <dbReference type="SAM" id="MobiDB-lite"/>
    </source>
</evidence>
<dbReference type="Pfam" id="PF14070">
    <property type="entry name" value="YjfB_motility"/>
    <property type="match status" value="1"/>
</dbReference>
<evidence type="ECO:0000313" key="3">
    <source>
        <dbReference type="Proteomes" id="UP001240171"/>
    </source>
</evidence>
<comment type="caution">
    <text evidence="2">The sequence shown here is derived from an EMBL/GenBank/DDBJ whole genome shotgun (WGS) entry which is preliminary data.</text>
</comment>
<gene>
    <name evidence="2" type="ORF">Q5741_10960</name>
</gene>
<dbReference type="RefSeq" id="WP_305024137.1">
    <property type="nucleotide sequence ID" value="NZ_JAUQTB010000005.1"/>
</dbReference>
<feature type="compositionally biased region" description="Low complexity" evidence="1">
    <location>
        <begin position="35"/>
        <end position="45"/>
    </location>
</feature>
<dbReference type="EMBL" id="JAUQTB010000005">
    <property type="protein sequence ID" value="MDO7906934.1"/>
    <property type="molecule type" value="Genomic_DNA"/>
</dbReference>
<feature type="region of interest" description="Disordered" evidence="1">
    <location>
        <begin position="35"/>
        <end position="60"/>
    </location>
</feature>
<proteinExistence type="predicted"/>
<evidence type="ECO:0000313" key="2">
    <source>
        <dbReference type="EMBL" id="MDO7906934.1"/>
    </source>
</evidence>
<accession>A0ABT9CCE7</accession>